<dbReference type="AlphaFoldDB" id="A0A0N4XER7"/>
<proteinExistence type="predicted"/>
<dbReference type="EMBL" id="UYSL01000660">
    <property type="protein sequence ID" value="VDL64209.1"/>
    <property type="molecule type" value="Genomic_DNA"/>
</dbReference>
<sequence>MVRRSRENKRCSSPIPDDPFQSTSAGYVRAKDGNPVPTAAEEKLYRRRSQRATSPSMLPGVRSITKEMSRTLRDRLVPGEFYAKSLTQHLGPFEREPTADELPSGDSYFILQSMGVLDETGKRIFKKVRQIDVPARGSPPERPISPSELPGVNALSKRVEEEIKQNLAPGQFYAKSMTHYFGPFPCIPLRNQLPAGETYVILQKMGEHPGGMIVRRVTQIQC</sequence>
<dbReference type="OrthoDB" id="5796896at2759"/>
<evidence type="ECO:0000313" key="4">
    <source>
        <dbReference type="WBParaSite" id="NBR_0000101901-mRNA-1"/>
    </source>
</evidence>
<dbReference type="Proteomes" id="UP000271162">
    <property type="component" value="Unassembled WGS sequence"/>
</dbReference>
<keyword evidence="3" id="KW-1185">Reference proteome</keyword>
<feature type="compositionally biased region" description="Basic and acidic residues" evidence="1">
    <location>
        <begin position="1"/>
        <end position="10"/>
    </location>
</feature>
<protein>
    <submittedName>
        <fullName evidence="4">DUF3504 domain-containing protein</fullName>
    </submittedName>
</protein>
<gene>
    <name evidence="2" type="ORF">NBR_LOCUS1020</name>
</gene>
<organism evidence="4">
    <name type="scientific">Nippostrongylus brasiliensis</name>
    <name type="common">Rat hookworm</name>
    <dbReference type="NCBI Taxonomy" id="27835"/>
    <lineage>
        <taxon>Eukaryota</taxon>
        <taxon>Metazoa</taxon>
        <taxon>Ecdysozoa</taxon>
        <taxon>Nematoda</taxon>
        <taxon>Chromadorea</taxon>
        <taxon>Rhabditida</taxon>
        <taxon>Rhabditina</taxon>
        <taxon>Rhabditomorpha</taxon>
        <taxon>Strongyloidea</taxon>
        <taxon>Heligmosomidae</taxon>
        <taxon>Nippostrongylus</taxon>
    </lineage>
</organism>
<dbReference type="WBParaSite" id="NBR_0000101901-mRNA-1">
    <property type="protein sequence ID" value="NBR_0000101901-mRNA-1"/>
    <property type="gene ID" value="NBR_0000101901"/>
</dbReference>
<reference evidence="4" key="1">
    <citation type="submission" date="2017-02" db="UniProtKB">
        <authorList>
            <consortium name="WormBaseParasite"/>
        </authorList>
    </citation>
    <scope>IDENTIFICATION</scope>
</reference>
<evidence type="ECO:0000313" key="3">
    <source>
        <dbReference type="Proteomes" id="UP000271162"/>
    </source>
</evidence>
<accession>A0A0N4XER7</accession>
<evidence type="ECO:0000313" key="2">
    <source>
        <dbReference type="EMBL" id="VDL64209.1"/>
    </source>
</evidence>
<name>A0A0N4XER7_NIPBR</name>
<reference evidence="2 3" key="2">
    <citation type="submission" date="2018-11" db="EMBL/GenBank/DDBJ databases">
        <authorList>
            <consortium name="Pathogen Informatics"/>
        </authorList>
    </citation>
    <scope>NUCLEOTIDE SEQUENCE [LARGE SCALE GENOMIC DNA]</scope>
</reference>
<feature type="region of interest" description="Disordered" evidence="1">
    <location>
        <begin position="1"/>
        <end position="39"/>
    </location>
</feature>
<evidence type="ECO:0000256" key="1">
    <source>
        <dbReference type="SAM" id="MobiDB-lite"/>
    </source>
</evidence>
<dbReference type="STRING" id="27835.A0A0N4XER7"/>